<evidence type="ECO:0000256" key="2">
    <source>
        <dbReference type="ARBA" id="ARBA00022448"/>
    </source>
</evidence>
<dbReference type="GO" id="GO:0022857">
    <property type="term" value="F:transmembrane transporter activity"/>
    <property type="evidence" value="ECO:0007669"/>
    <property type="project" value="UniProtKB-ARBA"/>
</dbReference>
<gene>
    <name evidence="6" type="ORF">SAMN04487759_1406</name>
</gene>
<dbReference type="Gene3D" id="3.40.50.300">
    <property type="entry name" value="P-loop containing nucleotide triphosphate hydrolases"/>
    <property type="match status" value="1"/>
</dbReference>
<keyword evidence="2" id="KW-0813">Transport</keyword>
<dbReference type="PROSITE" id="PS50893">
    <property type="entry name" value="ABC_TRANSPORTER_2"/>
    <property type="match status" value="1"/>
</dbReference>
<dbReference type="CDD" id="cd03255">
    <property type="entry name" value="ABC_MJ0796_LolCDE_FtsE"/>
    <property type="match status" value="1"/>
</dbReference>
<keyword evidence="4 6" id="KW-0067">ATP-binding</keyword>
<evidence type="ECO:0000256" key="3">
    <source>
        <dbReference type="ARBA" id="ARBA00022741"/>
    </source>
</evidence>
<accession>A0A1H2VVM0</accession>
<dbReference type="InterPro" id="IPR027417">
    <property type="entry name" value="P-loop_NTPase"/>
</dbReference>
<dbReference type="PANTHER" id="PTHR42798">
    <property type="entry name" value="LIPOPROTEIN-RELEASING SYSTEM ATP-BINDING PROTEIN LOLD"/>
    <property type="match status" value="1"/>
</dbReference>
<dbReference type="SMART" id="SM00382">
    <property type="entry name" value="AAA"/>
    <property type="match status" value="1"/>
</dbReference>
<dbReference type="GO" id="GO:0098796">
    <property type="term" value="C:membrane protein complex"/>
    <property type="evidence" value="ECO:0007669"/>
    <property type="project" value="UniProtKB-ARBA"/>
</dbReference>
<dbReference type="InterPro" id="IPR017871">
    <property type="entry name" value="ABC_transporter-like_CS"/>
</dbReference>
<dbReference type="EMBL" id="FNNF01000040">
    <property type="protein sequence ID" value="SDW72395.1"/>
    <property type="molecule type" value="Genomic_DNA"/>
</dbReference>
<feature type="domain" description="ABC transporter" evidence="5">
    <location>
        <begin position="7"/>
        <end position="230"/>
    </location>
</feature>
<dbReference type="Pfam" id="PF00005">
    <property type="entry name" value="ABC_tran"/>
    <property type="match status" value="1"/>
</dbReference>
<evidence type="ECO:0000259" key="5">
    <source>
        <dbReference type="PROSITE" id="PS50893"/>
    </source>
</evidence>
<dbReference type="SUPFAM" id="SSF52540">
    <property type="entry name" value="P-loop containing nucleoside triphosphate hydrolases"/>
    <property type="match status" value="1"/>
</dbReference>
<dbReference type="RefSeq" id="WP_029071329.1">
    <property type="nucleotide sequence ID" value="NZ_FNGT01000038.1"/>
</dbReference>
<name>A0A1H2VVM0_9FIRM</name>
<dbReference type="STRING" id="1630.SAMN05216514_1316"/>
<dbReference type="GO" id="GO:0005524">
    <property type="term" value="F:ATP binding"/>
    <property type="evidence" value="ECO:0007669"/>
    <property type="project" value="UniProtKB-KW"/>
</dbReference>
<dbReference type="Proteomes" id="UP000182429">
    <property type="component" value="Unassembled WGS sequence"/>
</dbReference>
<dbReference type="PANTHER" id="PTHR42798:SF7">
    <property type="entry name" value="ALPHA-D-RIBOSE 1-METHYLPHOSPHONATE 5-TRIPHOSPHATE SYNTHASE SUBUNIT PHNL"/>
    <property type="match status" value="1"/>
</dbReference>
<evidence type="ECO:0000313" key="7">
    <source>
        <dbReference type="Proteomes" id="UP000182429"/>
    </source>
</evidence>
<sequence length="230" mass="25931">MNEEIILKIKGLYKTYGEKDTEVKAIDGIDLEIKKGQFVSILGASGSGKTTLLELISGLLSPTSGTIMIDGQRISNLEEPDRTIMRRENIGIVFQQFNLLSMLTGYENIVLPCKIASRKVDDAYFRDIIHSLKIEDQIKKYPSQMSGGQKQRIAIARALITHPKIVLADEPTGSLDHKNSLRTVQLLKTAKEKYQQTIIMITHNEELTKYSDRVIRVEDGKIIKDTLKNE</sequence>
<evidence type="ECO:0000256" key="1">
    <source>
        <dbReference type="ARBA" id="ARBA00005417"/>
    </source>
</evidence>
<reference evidence="6 7" key="1">
    <citation type="submission" date="2016-10" db="EMBL/GenBank/DDBJ databases">
        <authorList>
            <person name="de Groot N.N."/>
        </authorList>
    </citation>
    <scope>NUCLEOTIDE SEQUENCE [LARGE SCALE GENOMIC DNA]</scope>
    <source>
        <strain evidence="6 7">S3b</strain>
    </source>
</reference>
<dbReference type="OrthoDB" id="9802264at2"/>
<dbReference type="InterPro" id="IPR003593">
    <property type="entry name" value="AAA+_ATPase"/>
</dbReference>
<evidence type="ECO:0000313" key="6">
    <source>
        <dbReference type="EMBL" id="SDW72395.1"/>
    </source>
</evidence>
<dbReference type="GO" id="GO:0016887">
    <property type="term" value="F:ATP hydrolysis activity"/>
    <property type="evidence" value="ECO:0007669"/>
    <property type="project" value="InterPro"/>
</dbReference>
<dbReference type="InterPro" id="IPR003439">
    <property type="entry name" value="ABC_transporter-like_ATP-bd"/>
</dbReference>
<dbReference type="AlphaFoldDB" id="A0A1H2VVM0"/>
<dbReference type="FunFam" id="3.40.50.300:FF:000032">
    <property type="entry name" value="Export ABC transporter ATP-binding protein"/>
    <property type="match status" value="1"/>
</dbReference>
<dbReference type="InterPro" id="IPR017911">
    <property type="entry name" value="MacB-like_ATP-bd"/>
</dbReference>
<protein>
    <submittedName>
        <fullName evidence="6">Putative ABC transport system ATP-binding protein</fullName>
    </submittedName>
</protein>
<keyword evidence="3" id="KW-0547">Nucleotide-binding</keyword>
<proteinExistence type="inferred from homology"/>
<dbReference type="eggNOG" id="COG1136">
    <property type="taxonomic scope" value="Bacteria"/>
</dbReference>
<organism evidence="6 7">
    <name type="scientific">Kandleria vitulina</name>
    <dbReference type="NCBI Taxonomy" id="1630"/>
    <lineage>
        <taxon>Bacteria</taxon>
        <taxon>Bacillati</taxon>
        <taxon>Bacillota</taxon>
        <taxon>Erysipelotrichia</taxon>
        <taxon>Erysipelotrichales</taxon>
        <taxon>Coprobacillaceae</taxon>
        <taxon>Kandleria</taxon>
    </lineage>
</organism>
<dbReference type="PROSITE" id="PS00211">
    <property type="entry name" value="ABC_TRANSPORTER_1"/>
    <property type="match status" value="1"/>
</dbReference>
<evidence type="ECO:0000256" key="4">
    <source>
        <dbReference type="ARBA" id="ARBA00022840"/>
    </source>
</evidence>
<comment type="similarity">
    <text evidence="1">Belongs to the ABC transporter superfamily.</text>
</comment>